<dbReference type="AlphaFoldDB" id="A0A5J9TKR7"/>
<dbReference type="Proteomes" id="UP000324897">
    <property type="component" value="Chromosome 3"/>
</dbReference>
<proteinExistence type="predicted"/>
<accession>A0A5J9TKR7</accession>
<reference evidence="1 2" key="1">
    <citation type="journal article" date="2019" name="Sci. Rep.">
        <title>A high-quality genome of Eragrostis curvula grass provides insights into Poaceae evolution and supports new strategies to enhance forage quality.</title>
        <authorList>
            <person name="Carballo J."/>
            <person name="Santos B.A.C.M."/>
            <person name="Zappacosta D."/>
            <person name="Garbus I."/>
            <person name="Selva J.P."/>
            <person name="Gallo C.A."/>
            <person name="Diaz A."/>
            <person name="Albertini E."/>
            <person name="Caccamo M."/>
            <person name="Echenique V."/>
        </authorList>
    </citation>
    <scope>NUCLEOTIDE SEQUENCE [LARGE SCALE GENOMIC DNA]</scope>
    <source>
        <strain evidence="2">cv. Victoria</strain>
        <tissue evidence="1">Leaf</tissue>
    </source>
</reference>
<evidence type="ECO:0000313" key="1">
    <source>
        <dbReference type="EMBL" id="TVU12036.1"/>
    </source>
</evidence>
<comment type="caution">
    <text evidence="1">The sequence shown here is derived from an EMBL/GenBank/DDBJ whole genome shotgun (WGS) entry which is preliminary data.</text>
</comment>
<gene>
    <name evidence="1" type="ORF">EJB05_45657</name>
</gene>
<sequence>MSRPLYPHPTDLARLPPTPSLRSSLCARPLARVGAPLFHRGHEDAFWIEFDDEYRSSRTHQVRGCYCEGAVVVKAAVLSASGNHADNNEFMSSFESPSVDCRLPLP</sequence>
<protein>
    <submittedName>
        <fullName evidence="1">Uncharacterized protein</fullName>
    </submittedName>
</protein>
<dbReference type="EMBL" id="RWGY01000039">
    <property type="protein sequence ID" value="TVU12036.1"/>
    <property type="molecule type" value="Genomic_DNA"/>
</dbReference>
<feature type="non-terminal residue" evidence="1">
    <location>
        <position position="1"/>
    </location>
</feature>
<evidence type="ECO:0000313" key="2">
    <source>
        <dbReference type="Proteomes" id="UP000324897"/>
    </source>
</evidence>
<dbReference type="Gramene" id="TVU12036">
    <property type="protein sequence ID" value="TVU12036"/>
    <property type="gene ID" value="EJB05_45657"/>
</dbReference>
<keyword evidence="2" id="KW-1185">Reference proteome</keyword>
<organism evidence="1 2">
    <name type="scientific">Eragrostis curvula</name>
    <name type="common">weeping love grass</name>
    <dbReference type="NCBI Taxonomy" id="38414"/>
    <lineage>
        <taxon>Eukaryota</taxon>
        <taxon>Viridiplantae</taxon>
        <taxon>Streptophyta</taxon>
        <taxon>Embryophyta</taxon>
        <taxon>Tracheophyta</taxon>
        <taxon>Spermatophyta</taxon>
        <taxon>Magnoliopsida</taxon>
        <taxon>Liliopsida</taxon>
        <taxon>Poales</taxon>
        <taxon>Poaceae</taxon>
        <taxon>PACMAD clade</taxon>
        <taxon>Chloridoideae</taxon>
        <taxon>Eragrostideae</taxon>
        <taxon>Eragrostidinae</taxon>
        <taxon>Eragrostis</taxon>
    </lineage>
</organism>
<name>A0A5J9TKR7_9POAL</name>